<feature type="compositionally biased region" description="Basic and acidic residues" evidence="1">
    <location>
        <begin position="66"/>
        <end position="75"/>
    </location>
</feature>
<organism evidence="2 3">
    <name type="scientific">Danaus plexippus plexippus</name>
    <dbReference type="NCBI Taxonomy" id="278856"/>
    <lineage>
        <taxon>Eukaryota</taxon>
        <taxon>Metazoa</taxon>
        <taxon>Ecdysozoa</taxon>
        <taxon>Arthropoda</taxon>
        <taxon>Hexapoda</taxon>
        <taxon>Insecta</taxon>
        <taxon>Pterygota</taxon>
        <taxon>Neoptera</taxon>
        <taxon>Endopterygota</taxon>
        <taxon>Lepidoptera</taxon>
        <taxon>Glossata</taxon>
        <taxon>Ditrysia</taxon>
        <taxon>Papilionoidea</taxon>
        <taxon>Nymphalidae</taxon>
        <taxon>Danainae</taxon>
        <taxon>Danaini</taxon>
        <taxon>Danaina</taxon>
        <taxon>Danaus</taxon>
        <taxon>Danaus</taxon>
    </lineage>
</organism>
<dbReference type="Proteomes" id="UP000007151">
    <property type="component" value="Unassembled WGS sequence"/>
</dbReference>
<reference evidence="2 3" key="1">
    <citation type="journal article" date="2011" name="Cell">
        <title>The monarch butterfly genome yields insights into long-distance migration.</title>
        <authorList>
            <person name="Zhan S."/>
            <person name="Merlin C."/>
            <person name="Boore J.L."/>
            <person name="Reppert S.M."/>
        </authorList>
    </citation>
    <scope>NUCLEOTIDE SEQUENCE [LARGE SCALE GENOMIC DNA]</scope>
    <source>
        <strain evidence="2">F-2</strain>
    </source>
</reference>
<feature type="compositionally biased region" description="Basic and acidic residues" evidence="1">
    <location>
        <begin position="1"/>
        <end position="29"/>
    </location>
</feature>
<gene>
    <name evidence="2" type="ORF">KGM_208195</name>
</gene>
<feature type="region of interest" description="Disordered" evidence="1">
    <location>
        <begin position="1"/>
        <end position="85"/>
    </location>
</feature>
<accession>A0A212FEA9</accession>
<dbReference type="AlphaFoldDB" id="A0A212FEA9"/>
<protein>
    <submittedName>
        <fullName evidence="2">Uncharacterized protein</fullName>
    </submittedName>
</protein>
<keyword evidence="3" id="KW-1185">Reference proteome</keyword>
<dbReference type="EMBL" id="AGBW02008963">
    <property type="protein sequence ID" value="OWR52071.1"/>
    <property type="molecule type" value="Genomic_DNA"/>
</dbReference>
<evidence type="ECO:0000313" key="2">
    <source>
        <dbReference type="EMBL" id="OWR52071.1"/>
    </source>
</evidence>
<evidence type="ECO:0000256" key="1">
    <source>
        <dbReference type="SAM" id="MobiDB-lite"/>
    </source>
</evidence>
<evidence type="ECO:0000313" key="3">
    <source>
        <dbReference type="Proteomes" id="UP000007151"/>
    </source>
</evidence>
<comment type="caution">
    <text evidence="2">The sequence shown here is derived from an EMBL/GenBank/DDBJ whole genome shotgun (WGS) entry which is preliminary data.</text>
</comment>
<dbReference type="KEGG" id="dpl:KGM_208195"/>
<name>A0A212FEA9_DANPL</name>
<proteinExistence type="predicted"/>
<dbReference type="InParanoid" id="A0A212FEA9"/>
<sequence>MLRERDTRDDETPLAGEEHTTHADIKHSFNYEPKANLTPDGSQRGVGRGLKLRKRKREDTSSSGSFRKEADKCEDNQLGYPADPA</sequence>